<evidence type="ECO:0000256" key="1">
    <source>
        <dbReference type="SAM" id="MobiDB-lite"/>
    </source>
</evidence>
<evidence type="ECO:0000313" key="3">
    <source>
        <dbReference type="Proteomes" id="UP000184330"/>
    </source>
</evidence>
<feature type="compositionally biased region" description="Basic and acidic residues" evidence="1">
    <location>
        <begin position="1"/>
        <end position="10"/>
    </location>
</feature>
<name>A0A1L7X0E9_9HELO</name>
<reference evidence="2 3" key="1">
    <citation type="submission" date="2016-03" db="EMBL/GenBank/DDBJ databases">
        <authorList>
            <person name="Ploux O."/>
        </authorList>
    </citation>
    <scope>NUCLEOTIDE SEQUENCE [LARGE SCALE GENOMIC DNA]</scope>
    <source>
        <strain evidence="2 3">UAMH 11012</strain>
    </source>
</reference>
<dbReference type="Proteomes" id="UP000184330">
    <property type="component" value="Unassembled WGS sequence"/>
</dbReference>
<protein>
    <submittedName>
        <fullName evidence="2">Uncharacterized protein</fullName>
    </submittedName>
</protein>
<dbReference type="AlphaFoldDB" id="A0A1L7X0E9"/>
<sequence>MDLHRFRVEQRSFSPSPANSTNPDITISAISGSQTSNSPTGPTFHFQPNPLIPQRGVLQSIPWGQEPSSVQSSIASPLQSPAHLLPGQYEMQMPVHGAVGGGRDPQQEDYPV</sequence>
<feature type="region of interest" description="Disordered" evidence="1">
    <location>
        <begin position="1"/>
        <end position="112"/>
    </location>
</feature>
<dbReference type="OrthoDB" id="10358721at2759"/>
<organism evidence="2 3">
    <name type="scientific">Phialocephala subalpina</name>
    <dbReference type="NCBI Taxonomy" id="576137"/>
    <lineage>
        <taxon>Eukaryota</taxon>
        <taxon>Fungi</taxon>
        <taxon>Dikarya</taxon>
        <taxon>Ascomycota</taxon>
        <taxon>Pezizomycotina</taxon>
        <taxon>Leotiomycetes</taxon>
        <taxon>Helotiales</taxon>
        <taxon>Mollisiaceae</taxon>
        <taxon>Phialocephala</taxon>
        <taxon>Phialocephala fortinii species complex</taxon>
    </lineage>
</organism>
<dbReference type="EMBL" id="FJOG01000012">
    <property type="protein sequence ID" value="CZR58494.1"/>
    <property type="molecule type" value="Genomic_DNA"/>
</dbReference>
<proteinExistence type="predicted"/>
<evidence type="ECO:0000313" key="2">
    <source>
        <dbReference type="EMBL" id="CZR58494.1"/>
    </source>
</evidence>
<feature type="compositionally biased region" description="Polar residues" evidence="1">
    <location>
        <begin position="11"/>
        <end position="41"/>
    </location>
</feature>
<feature type="compositionally biased region" description="Polar residues" evidence="1">
    <location>
        <begin position="66"/>
        <end position="79"/>
    </location>
</feature>
<gene>
    <name evidence="2" type="ORF">PAC_08386</name>
</gene>
<accession>A0A1L7X0E9</accession>
<keyword evidence="3" id="KW-1185">Reference proteome</keyword>